<dbReference type="SMART" id="SM00891">
    <property type="entry name" value="ERCC4"/>
    <property type="match status" value="1"/>
</dbReference>
<evidence type="ECO:0000313" key="16">
    <source>
        <dbReference type="EMBL" id="KAE8380848.1"/>
    </source>
</evidence>
<dbReference type="GO" id="GO:0048476">
    <property type="term" value="C:Holliday junction resolvase complex"/>
    <property type="evidence" value="ECO:0007669"/>
    <property type="project" value="InterPro"/>
</dbReference>
<evidence type="ECO:0000256" key="10">
    <source>
        <dbReference type="ARBA" id="ARBA00023172"/>
    </source>
</evidence>
<dbReference type="PANTHER" id="PTHR21077:SF5">
    <property type="entry name" value="CROSSOVER JUNCTION ENDONUCLEASE MMS4"/>
    <property type="match status" value="1"/>
</dbReference>
<dbReference type="InterPro" id="IPR033310">
    <property type="entry name" value="Mms4/EME1/EME2"/>
</dbReference>
<dbReference type="GO" id="GO:0046872">
    <property type="term" value="F:metal ion binding"/>
    <property type="evidence" value="ECO:0007669"/>
    <property type="project" value="UniProtKB-KW"/>
</dbReference>
<evidence type="ECO:0000256" key="9">
    <source>
        <dbReference type="ARBA" id="ARBA00022842"/>
    </source>
</evidence>
<dbReference type="Gene3D" id="1.10.150.670">
    <property type="entry name" value="Crossover junction endonuclease EME1, DNA-binding domain"/>
    <property type="match status" value="1"/>
</dbReference>
<dbReference type="GO" id="GO:0031573">
    <property type="term" value="P:mitotic intra-S DNA damage checkpoint signaling"/>
    <property type="evidence" value="ECO:0007669"/>
    <property type="project" value="TreeGrafter"/>
</dbReference>
<dbReference type="GO" id="GO:0005634">
    <property type="term" value="C:nucleus"/>
    <property type="evidence" value="ECO:0007669"/>
    <property type="project" value="UniProtKB-SubCell"/>
</dbReference>
<dbReference type="GO" id="GO:0003677">
    <property type="term" value="F:DNA binding"/>
    <property type="evidence" value="ECO:0007669"/>
    <property type="project" value="InterPro"/>
</dbReference>
<evidence type="ECO:0000256" key="8">
    <source>
        <dbReference type="ARBA" id="ARBA00022801"/>
    </source>
</evidence>
<feature type="compositionally biased region" description="Low complexity" evidence="14">
    <location>
        <begin position="496"/>
        <end position="508"/>
    </location>
</feature>
<comment type="cofactor">
    <cofactor evidence="1">
        <name>Mg(2+)</name>
        <dbReference type="ChEBI" id="CHEBI:18420"/>
    </cofactor>
</comment>
<feature type="region of interest" description="Disordered" evidence="14">
    <location>
        <begin position="1"/>
        <end position="135"/>
    </location>
</feature>
<evidence type="ECO:0000256" key="14">
    <source>
        <dbReference type="SAM" id="MobiDB-lite"/>
    </source>
</evidence>
<evidence type="ECO:0000313" key="17">
    <source>
        <dbReference type="Proteomes" id="UP000326198"/>
    </source>
</evidence>
<feature type="compositionally biased region" description="Low complexity" evidence="14">
    <location>
        <begin position="231"/>
        <end position="247"/>
    </location>
</feature>
<keyword evidence="6" id="KW-0255">Endonuclease</keyword>
<sequence length="679" mass="75022">MPEVISLLSSTPPPPSYQPRRPSSIPSSSPNPPAAPATFTLPILSSDWDLPPSAYDSDKIADTDINGNPPKRPRLSDELSPFQPPSPKPKPARSHLPASRNPLFLFSDDILPSSDGPQPCEGLESDPIVFTSPAPAGLETRRPIVRGAELRNGPVRGVDTITIDDDDDDDDDDYDYDLGRENRSKNRAGAGNFTGNGGIGRGDVRDEIEGFSDEIGMPDLNELLGLGGTGNTRPGLSSRTASLLASLDQPRSGPGGGKGLLGWRGRVDKEEEVGEVDEVVQSRKMKALRRTMTKPTSADKEAKAREREANKAQREREKQLEKERKQKAKEEKAREKQLAADLAGVNKLKVDKKESTPEMIIDLAKDFEGTSVGNQAVEFMKRLKVEQNFFESEIPNVVKWRRKVTARYNDTLGYWEPCPFHICGEHHVLVLVTAQEFVNMVIDSSATTSDLDHHVRRLKSAYPDCAPIYLIEGLTTWMRKNKNSRNRAYQAEVRRQCSQSQTQGQPTTSRRKKTTTNKLEATPPVSDDTIEDALLSLQVTHSCLIHHTNAAPESAEWIKNFTEHISTVPYRRERMEGNDSAFCMDGGQVKPGENKSDTFVKMLQEVHRVTASMAYGITTQYPSAIDLVCGMRRHGPAMLEDVKKSANRNGGLTDSRVGPAASKRLYKVFMGLDPSATDI</sequence>
<gene>
    <name evidence="16" type="ORF">BDV26DRAFT_256375</name>
</gene>
<dbReference type="FunFam" id="1.10.150.670:FF:000004">
    <property type="entry name" value="Crossover junction endonuclease EME1"/>
    <property type="match status" value="1"/>
</dbReference>
<keyword evidence="8" id="KW-0378">Hydrolase</keyword>
<dbReference type="EMBL" id="ML736176">
    <property type="protein sequence ID" value="KAE8380848.1"/>
    <property type="molecule type" value="Genomic_DNA"/>
</dbReference>
<dbReference type="Pfam" id="PF21292">
    <property type="entry name" value="EME1-MUS81_C"/>
    <property type="match status" value="1"/>
</dbReference>
<organism evidence="16 17">
    <name type="scientific">Aspergillus bertholletiae</name>
    <dbReference type="NCBI Taxonomy" id="1226010"/>
    <lineage>
        <taxon>Eukaryota</taxon>
        <taxon>Fungi</taxon>
        <taxon>Dikarya</taxon>
        <taxon>Ascomycota</taxon>
        <taxon>Pezizomycotina</taxon>
        <taxon>Eurotiomycetes</taxon>
        <taxon>Eurotiomycetidae</taxon>
        <taxon>Eurotiales</taxon>
        <taxon>Aspergillaceae</taxon>
        <taxon>Aspergillus</taxon>
        <taxon>Aspergillus subgen. Circumdati</taxon>
    </lineage>
</organism>
<keyword evidence="9" id="KW-0460">Magnesium</keyword>
<dbReference type="CDD" id="cd20085">
    <property type="entry name" value="XPF_nuclease_Mms4"/>
    <property type="match status" value="1"/>
</dbReference>
<dbReference type="FunFam" id="3.40.50.10130:FF:000010">
    <property type="entry name" value="Crossover junction endonuclease eme1"/>
    <property type="match status" value="1"/>
</dbReference>
<comment type="similarity">
    <text evidence="3">Belongs to the EME1/MMS4 family.</text>
</comment>
<feature type="region of interest" description="Disordered" evidence="14">
    <location>
        <begin position="488"/>
        <end position="525"/>
    </location>
</feature>
<dbReference type="Pfam" id="PF02732">
    <property type="entry name" value="ERCC4"/>
    <property type="match status" value="1"/>
</dbReference>
<feature type="compositionally biased region" description="Basic residues" evidence="14">
    <location>
        <begin position="283"/>
        <end position="292"/>
    </location>
</feature>
<feature type="region of interest" description="Disordered" evidence="14">
    <location>
        <begin position="222"/>
        <end position="336"/>
    </location>
</feature>
<dbReference type="InterPro" id="IPR042530">
    <property type="entry name" value="EME1/EME2_C"/>
</dbReference>
<dbReference type="PANTHER" id="PTHR21077">
    <property type="entry name" value="EME1 PROTEIN"/>
    <property type="match status" value="1"/>
</dbReference>
<dbReference type="GO" id="GO:0031297">
    <property type="term" value="P:replication fork processing"/>
    <property type="evidence" value="ECO:0007669"/>
    <property type="project" value="TreeGrafter"/>
</dbReference>
<dbReference type="GO" id="GO:0008821">
    <property type="term" value="F:crossover junction DNA endonuclease activity"/>
    <property type="evidence" value="ECO:0007669"/>
    <property type="project" value="TreeGrafter"/>
</dbReference>
<feature type="compositionally biased region" description="Gly residues" evidence="14">
    <location>
        <begin position="253"/>
        <end position="262"/>
    </location>
</feature>
<accession>A0A5N7BGL0</accession>
<evidence type="ECO:0000256" key="1">
    <source>
        <dbReference type="ARBA" id="ARBA00001946"/>
    </source>
</evidence>
<feature type="compositionally biased region" description="Gly residues" evidence="14">
    <location>
        <begin position="192"/>
        <end position="201"/>
    </location>
</feature>
<keyword evidence="11" id="KW-0234">DNA repair</keyword>
<keyword evidence="5" id="KW-0479">Metal-binding</keyword>
<keyword evidence="12" id="KW-0539">Nucleus</keyword>
<keyword evidence="10" id="KW-0233">DNA recombination</keyword>
<feature type="compositionally biased region" description="Acidic residues" evidence="14">
    <location>
        <begin position="162"/>
        <end position="176"/>
    </location>
</feature>
<dbReference type="InterPro" id="IPR047521">
    <property type="entry name" value="XPF_nuclease_EME1_ascomycetes"/>
</dbReference>
<evidence type="ECO:0000256" key="12">
    <source>
        <dbReference type="ARBA" id="ARBA00023242"/>
    </source>
</evidence>
<feature type="domain" description="ERCC4" evidence="15">
    <location>
        <begin position="358"/>
        <end position="632"/>
    </location>
</feature>
<protein>
    <submittedName>
        <fullName evidence="16">ERCC4 domain-containing protein</fullName>
    </submittedName>
</protein>
<dbReference type="Gene3D" id="3.40.50.10130">
    <property type="match status" value="1"/>
</dbReference>
<evidence type="ECO:0000259" key="15">
    <source>
        <dbReference type="SMART" id="SM00891"/>
    </source>
</evidence>
<evidence type="ECO:0000256" key="6">
    <source>
        <dbReference type="ARBA" id="ARBA00022759"/>
    </source>
</evidence>
<feature type="compositionally biased region" description="Low complexity" evidence="14">
    <location>
        <begin position="18"/>
        <end position="28"/>
    </location>
</feature>
<evidence type="ECO:0000256" key="13">
    <source>
        <dbReference type="ARBA" id="ARBA00023254"/>
    </source>
</evidence>
<keyword evidence="4" id="KW-0540">Nuclease</keyword>
<comment type="subcellular location">
    <subcellularLocation>
        <location evidence="2">Nucleus</location>
    </subcellularLocation>
</comment>
<keyword evidence="7" id="KW-0227">DNA damage</keyword>
<feature type="compositionally biased region" description="Basic and acidic residues" evidence="14">
    <location>
        <begin position="297"/>
        <end position="336"/>
    </location>
</feature>
<proteinExistence type="inferred from homology"/>
<evidence type="ECO:0000256" key="7">
    <source>
        <dbReference type="ARBA" id="ARBA00022763"/>
    </source>
</evidence>
<evidence type="ECO:0000256" key="2">
    <source>
        <dbReference type="ARBA" id="ARBA00004123"/>
    </source>
</evidence>
<dbReference type="GO" id="GO:0006302">
    <property type="term" value="P:double-strand break repair"/>
    <property type="evidence" value="ECO:0007669"/>
    <property type="project" value="TreeGrafter"/>
</dbReference>
<feature type="region of interest" description="Disordered" evidence="14">
    <location>
        <begin position="156"/>
        <end position="205"/>
    </location>
</feature>
<reference evidence="16 17" key="1">
    <citation type="submission" date="2019-04" db="EMBL/GenBank/DDBJ databases">
        <title>Friends and foes A comparative genomics studyof 23 Aspergillus species from section Flavi.</title>
        <authorList>
            <consortium name="DOE Joint Genome Institute"/>
            <person name="Kjaerbolling I."/>
            <person name="Vesth T."/>
            <person name="Frisvad J.C."/>
            <person name="Nybo J.L."/>
            <person name="Theobald S."/>
            <person name="Kildgaard S."/>
            <person name="Isbrandt T."/>
            <person name="Kuo A."/>
            <person name="Sato A."/>
            <person name="Lyhne E.K."/>
            <person name="Kogle M.E."/>
            <person name="Wiebenga A."/>
            <person name="Kun R.S."/>
            <person name="Lubbers R.J."/>
            <person name="Makela M.R."/>
            <person name="Barry K."/>
            <person name="Chovatia M."/>
            <person name="Clum A."/>
            <person name="Daum C."/>
            <person name="Haridas S."/>
            <person name="He G."/>
            <person name="LaButti K."/>
            <person name="Lipzen A."/>
            <person name="Mondo S."/>
            <person name="Riley R."/>
            <person name="Salamov A."/>
            <person name="Simmons B.A."/>
            <person name="Magnuson J.K."/>
            <person name="Henrissat B."/>
            <person name="Mortensen U.H."/>
            <person name="Larsen T.O."/>
            <person name="Devries R.P."/>
            <person name="Grigoriev I.V."/>
            <person name="Machida M."/>
            <person name="Baker S.E."/>
            <person name="Andersen M.R."/>
        </authorList>
    </citation>
    <scope>NUCLEOTIDE SEQUENCE [LARGE SCALE GENOMIC DNA]</scope>
    <source>
        <strain evidence="16 17">IBT 29228</strain>
    </source>
</reference>
<feature type="compositionally biased region" description="Low complexity" evidence="14">
    <location>
        <begin position="1"/>
        <end position="10"/>
    </location>
</feature>
<evidence type="ECO:0000256" key="4">
    <source>
        <dbReference type="ARBA" id="ARBA00022722"/>
    </source>
</evidence>
<name>A0A5N7BGL0_9EURO</name>
<dbReference type="GO" id="GO:0000712">
    <property type="term" value="P:resolution of meiotic recombination intermediates"/>
    <property type="evidence" value="ECO:0007669"/>
    <property type="project" value="TreeGrafter"/>
</dbReference>
<evidence type="ECO:0000256" key="11">
    <source>
        <dbReference type="ARBA" id="ARBA00023204"/>
    </source>
</evidence>
<dbReference type="OrthoDB" id="343092at2759"/>
<evidence type="ECO:0000256" key="3">
    <source>
        <dbReference type="ARBA" id="ARBA00005313"/>
    </source>
</evidence>
<dbReference type="Proteomes" id="UP000326198">
    <property type="component" value="Unassembled WGS sequence"/>
</dbReference>
<dbReference type="AlphaFoldDB" id="A0A5N7BGL0"/>
<dbReference type="InterPro" id="IPR006166">
    <property type="entry name" value="ERCC4_domain"/>
</dbReference>
<keyword evidence="17" id="KW-1185">Reference proteome</keyword>
<evidence type="ECO:0000256" key="5">
    <source>
        <dbReference type="ARBA" id="ARBA00022723"/>
    </source>
</evidence>
<keyword evidence="13" id="KW-0469">Meiosis</keyword>